<reference evidence="1 2" key="1">
    <citation type="submission" date="2015-09" db="EMBL/GenBank/DDBJ databases">
        <title>Sorangium comparison.</title>
        <authorList>
            <person name="Zaburannyi N."/>
            <person name="Bunk B."/>
            <person name="Overmann J."/>
            <person name="Mueller R."/>
        </authorList>
    </citation>
    <scope>NUCLEOTIDE SEQUENCE [LARGE SCALE GENOMIC DNA]</scope>
    <source>
        <strain evidence="1 2">So ce26</strain>
    </source>
</reference>
<proteinExistence type="predicted"/>
<dbReference type="AlphaFoldDB" id="A0A2L0EKX7"/>
<organism evidence="1 2">
    <name type="scientific">Sorangium cellulosum</name>
    <name type="common">Polyangium cellulosum</name>
    <dbReference type="NCBI Taxonomy" id="56"/>
    <lineage>
        <taxon>Bacteria</taxon>
        <taxon>Pseudomonadati</taxon>
        <taxon>Myxococcota</taxon>
        <taxon>Polyangia</taxon>
        <taxon>Polyangiales</taxon>
        <taxon>Polyangiaceae</taxon>
        <taxon>Sorangium</taxon>
    </lineage>
</organism>
<accession>A0A2L0EKX7</accession>
<evidence type="ECO:0000313" key="1">
    <source>
        <dbReference type="EMBL" id="AUX39950.1"/>
    </source>
</evidence>
<dbReference type="EMBL" id="CP012673">
    <property type="protein sequence ID" value="AUX39950.1"/>
    <property type="molecule type" value="Genomic_DNA"/>
</dbReference>
<gene>
    <name evidence="1" type="ORF">SOCE26_013450</name>
</gene>
<dbReference type="OrthoDB" id="7210418at2"/>
<protein>
    <submittedName>
        <fullName evidence="1">Uncharacterized protein</fullName>
    </submittedName>
</protein>
<name>A0A2L0EKX7_SORCE</name>
<evidence type="ECO:0000313" key="2">
    <source>
        <dbReference type="Proteomes" id="UP000238348"/>
    </source>
</evidence>
<dbReference type="Proteomes" id="UP000238348">
    <property type="component" value="Chromosome"/>
</dbReference>
<sequence>MTAETKPVKCWHVKRTGVNNDHIWVIDDGGPSYLIKGNWARMPINREEKRSNPRDDFATYFGKNKTLIEPCSLGIGQYHPRIYRPHTSPRVEDAYRREHASSLQAARNLLIRMKDVFRFIEPVSQNCGTYGHELRQLLILACTEVESSCKAVLKANGYSAKPESKWNTADYVKLLIPLRLSEWEVALRYHPDFPSFKPFDKWDTSQPTQSLDWYNAYNAVKHDRESAFTKATLYNMISAMGGAFVLVHAQFGQFGYQSMQVTETDEFYVKSLPSWSPSEYYAPPQLLGEETWRPVNYSF</sequence>
<dbReference type="RefSeq" id="WP_159396716.1">
    <property type="nucleotide sequence ID" value="NZ_CP012673.1"/>
</dbReference>